<comment type="similarity">
    <text evidence="2">Belongs to the MipA/OmpV family.</text>
</comment>
<keyword evidence="4" id="KW-0472">Membrane</keyword>
<dbReference type="GO" id="GO:0009279">
    <property type="term" value="C:cell outer membrane"/>
    <property type="evidence" value="ECO:0007669"/>
    <property type="project" value="UniProtKB-SubCell"/>
</dbReference>
<comment type="subcellular location">
    <subcellularLocation>
        <location evidence="1">Cell outer membrane</location>
    </subcellularLocation>
</comment>
<protein>
    <recommendedName>
        <fullName evidence="8">MltA-interacting protein</fullName>
    </recommendedName>
</protein>
<dbReference type="InterPro" id="IPR010583">
    <property type="entry name" value="MipA"/>
</dbReference>
<evidence type="ECO:0000256" key="4">
    <source>
        <dbReference type="ARBA" id="ARBA00023136"/>
    </source>
</evidence>
<gene>
    <name evidence="7" type="ORF">MBLL_01730</name>
</gene>
<name>A0A679JXE7_9HYPH</name>
<evidence type="ECO:0000313" key="7">
    <source>
        <dbReference type="EMBL" id="CAA2139660.1"/>
    </source>
</evidence>
<evidence type="ECO:0008006" key="8">
    <source>
        <dbReference type="Google" id="ProtNLM"/>
    </source>
</evidence>
<dbReference type="PANTHER" id="PTHR38776:SF1">
    <property type="entry name" value="MLTA-INTERACTING PROTEIN-RELATED"/>
    <property type="match status" value="1"/>
</dbReference>
<feature type="signal peptide" evidence="6">
    <location>
        <begin position="1"/>
        <end position="42"/>
    </location>
</feature>
<evidence type="ECO:0000256" key="6">
    <source>
        <dbReference type="SAM" id="SignalP"/>
    </source>
</evidence>
<evidence type="ECO:0000256" key="5">
    <source>
        <dbReference type="ARBA" id="ARBA00023237"/>
    </source>
</evidence>
<evidence type="ECO:0000256" key="3">
    <source>
        <dbReference type="ARBA" id="ARBA00022729"/>
    </source>
</evidence>
<organism evidence="7">
    <name type="scientific">Methylobacterium bullatum</name>
    <dbReference type="NCBI Taxonomy" id="570505"/>
    <lineage>
        <taxon>Bacteria</taxon>
        <taxon>Pseudomonadati</taxon>
        <taxon>Pseudomonadota</taxon>
        <taxon>Alphaproteobacteria</taxon>
        <taxon>Hyphomicrobiales</taxon>
        <taxon>Methylobacteriaceae</taxon>
        <taxon>Methylobacterium</taxon>
    </lineage>
</organism>
<proteinExistence type="inferred from homology"/>
<dbReference type="RefSeq" id="WP_244474534.1">
    <property type="nucleotide sequence ID" value="NZ_LR743510.1"/>
</dbReference>
<geneLocation type="plasmid" evidence="7">
    <name>1</name>
</geneLocation>
<dbReference type="Pfam" id="PF06629">
    <property type="entry name" value="MipA"/>
    <property type="match status" value="1"/>
</dbReference>
<accession>A0A679JXE7</accession>
<feature type="chain" id="PRO_5025621893" description="MltA-interacting protein" evidence="6">
    <location>
        <begin position="43"/>
        <end position="299"/>
    </location>
</feature>
<keyword evidence="3 6" id="KW-0732">Signal</keyword>
<reference evidence="7" key="1">
    <citation type="submission" date="2019-12" db="EMBL/GenBank/DDBJ databases">
        <authorList>
            <person name="Cremers G."/>
        </authorList>
    </citation>
    <scope>NUCLEOTIDE SEQUENCE</scope>
    <source>
        <strain evidence="7">Mbul2</strain>
        <plasmid evidence="7">1</plasmid>
    </source>
</reference>
<keyword evidence="5" id="KW-0998">Cell outer membrane</keyword>
<sequence length="299" mass="32632">MTSLMDTMFPNPSSRPAQRTGLAAMPALALAGSLMAAGAAGAADLMEIERPPTFLALDQNLWVVTVTATVQATPSFPGSNEYTAIGYPSISIAKAGTPRRFSSPDDGISVSLYDSPLFNAGLTAEYVPGRYYGDNRRDLFGLRDAQFAIEPGVFVEYYPTQWLRARAELRHGIFGHHGFVGSLGADVIQPFDRWQVSVGPRFNFGDASFARRYFGVQPFEAALNGTLTPFRPDSYVTVGALGAATYTFDERWAATGYVGYNRIVGSSADSPLVRRQFGSQNQYTFGVKVNYSFTTQPWF</sequence>
<dbReference type="PANTHER" id="PTHR38776">
    <property type="entry name" value="MLTA-INTERACTING PROTEIN-RELATED"/>
    <property type="match status" value="1"/>
</dbReference>
<keyword evidence="7" id="KW-0614">Plasmid</keyword>
<evidence type="ECO:0000256" key="1">
    <source>
        <dbReference type="ARBA" id="ARBA00004442"/>
    </source>
</evidence>
<dbReference type="EMBL" id="LR743510">
    <property type="protein sequence ID" value="CAA2139660.1"/>
    <property type="molecule type" value="Genomic_DNA"/>
</dbReference>
<evidence type="ECO:0000256" key="2">
    <source>
        <dbReference type="ARBA" id="ARBA00005722"/>
    </source>
</evidence>
<dbReference type="AlphaFoldDB" id="A0A679JXE7"/>